<keyword evidence="2" id="KW-1185">Reference proteome</keyword>
<name>A0A7W7EYX6_9SPHN</name>
<dbReference type="Gene3D" id="1.10.260.40">
    <property type="entry name" value="lambda repressor-like DNA-binding domains"/>
    <property type="match status" value="1"/>
</dbReference>
<evidence type="ECO:0000313" key="2">
    <source>
        <dbReference type="Proteomes" id="UP000574769"/>
    </source>
</evidence>
<proteinExistence type="predicted"/>
<dbReference type="SUPFAM" id="SSF47413">
    <property type="entry name" value="lambda repressor-like DNA-binding domains"/>
    <property type="match status" value="1"/>
</dbReference>
<evidence type="ECO:0000313" key="1">
    <source>
        <dbReference type="EMBL" id="MBB4618661.1"/>
    </source>
</evidence>
<dbReference type="RefSeq" id="WP_184115709.1">
    <property type="nucleotide sequence ID" value="NZ_JACHNY010000005.1"/>
</dbReference>
<dbReference type="GO" id="GO:0003677">
    <property type="term" value="F:DNA binding"/>
    <property type="evidence" value="ECO:0007669"/>
    <property type="project" value="InterPro"/>
</dbReference>
<dbReference type="Proteomes" id="UP000574769">
    <property type="component" value="Unassembled WGS sequence"/>
</dbReference>
<sequence length="61" mass="6575">MTADQFTAWMKHMNLGIGEAAERLGIGRNTVPRYQRDGAPKHIGYACAAIAMGLPEWGAAT</sequence>
<reference evidence="1 2" key="1">
    <citation type="submission" date="2020-08" db="EMBL/GenBank/DDBJ databases">
        <title>Genomic Encyclopedia of Type Strains, Phase IV (KMG-IV): sequencing the most valuable type-strain genomes for metagenomic binning, comparative biology and taxonomic classification.</title>
        <authorList>
            <person name="Goeker M."/>
        </authorList>
    </citation>
    <scope>NUCLEOTIDE SEQUENCE [LARGE SCALE GENOMIC DNA]</scope>
    <source>
        <strain evidence="1 2">DSM 15867</strain>
    </source>
</reference>
<accession>A0A7W7EYX6</accession>
<gene>
    <name evidence="1" type="ORF">GGQ96_002804</name>
</gene>
<dbReference type="InterPro" id="IPR010982">
    <property type="entry name" value="Lambda_DNA-bd_dom_sf"/>
</dbReference>
<protein>
    <submittedName>
        <fullName evidence="1">Putative transcriptional regulator</fullName>
    </submittedName>
</protein>
<dbReference type="EMBL" id="JACHNY010000005">
    <property type="protein sequence ID" value="MBB4618661.1"/>
    <property type="molecule type" value="Genomic_DNA"/>
</dbReference>
<organism evidence="1 2">
    <name type="scientific">Sphingomonas abaci</name>
    <dbReference type="NCBI Taxonomy" id="237611"/>
    <lineage>
        <taxon>Bacteria</taxon>
        <taxon>Pseudomonadati</taxon>
        <taxon>Pseudomonadota</taxon>
        <taxon>Alphaproteobacteria</taxon>
        <taxon>Sphingomonadales</taxon>
        <taxon>Sphingomonadaceae</taxon>
        <taxon>Sphingomonas</taxon>
    </lineage>
</organism>
<dbReference type="AlphaFoldDB" id="A0A7W7EYX6"/>
<comment type="caution">
    <text evidence="1">The sequence shown here is derived from an EMBL/GenBank/DDBJ whole genome shotgun (WGS) entry which is preliminary data.</text>
</comment>